<feature type="compositionally biased region" description="Basic and acidic residues" evidence="1">
    <location>
        <begin position="125"/>
        <end position="139"/>
    </location>
</feature>
<feature type="region of interest" description="Disordered" evidence="1">
    <location>
        <begin position="1"/>
        <end position="148"/>
    </location>
</feature>
<evidence type="ECO:0000313" key="2">
    <source>
        <dbReference type="EMBL" id="CDI55986.1"/>
    </source>
</evidence>
<evidence type="ECO:0000256" key="1">
    <source>
        <dbReference type="SAM" id="MobiDB-lite"/>
    </source>
</evidence>
<feature type="compositionally biased region" description="Basic and acidic residues" evidence="1">
    <location>
        <begin position="394"/>
        <end position="410"/>
    </location>
</feature>
<dbReference type="EMBL" id="HG529672">
    <property type="protein sequence ID" value="CDI55986.1"/>
    <property type="molecule type" value="Genomic_DNA"/>
</dbReference>
<sequence length="544" mass="59693">MSRRVVSYDDISEEAPPLPPPIEAEASPSNPRNSTHLLINGNAKRKRQTGTADGAKGKKRQKKAQQSKVTLHWDDPDFQPHSLVHRNGHIENKEGESYRNVSLGIDLTADGDVEREDDEDEGEEERFYDAMDGQHETHSCGKATSSEGEGHIYNQWKYDEWGELIDRSQTRVHGLDADQNLGNDAEPEYDDVGEHDYEVDDENGGEDRGFLAADYGSAQYDHNGEYPENEEDWDEDLEEDDEEVLPFAIPDVNEFHRIHDTEHLTSTLSHLTATESSSAHHRPPIEVGGGGRVLTHQEVWSDKVIIDAFRAAMNQYDTMHGLTTQPKGADDGNQDTVTGKMYESALWNDAPGWDSLLAQQVKADTEQILAQNQTANKGKHRAVALTVAEGNVDAKADHDGTHGNGKDENAASKSISDTSAKAAALHQPNGRGKPIVTMVPHAHLPGNKAWQRAVKTVQTTPNSIGGFASFDTIPKKGLDTSDTNNADAGDEKGVGGKINAQVEKVEREDRGTMLGEYWYAGYYAGLKANSNNDDTAHSSILTGV</sequence>
<protein>
    <submittedName>
        <fullName evidence="2">Uncharacterized protein</fullName>
    </submittedName>
</protein>
<proteinExistence type="predicted"/>
<feature type="compositionally biased region" description="Basic and acidic residues" evidence="1">
    <location>
        <begin position="88"/>
        <end position="97"/>
    </location>
</feature>
<organism evidence="2">
    <name type="scientific">Melanopsichium pennsylvanicum 4</name>
    <dbReference type="NCBI Taxonomy" id="1398559"/>
    <lineage>
        <taxon>Eukaryota</taxon>
        <taxon>Fungi</taxon>
        <taxon>Dikarya</taxon>
        <taxon>Basidiomycota</taxon>
        <taxon>Ustilaginomycotina</taxon>
        <taxon>Ustilaginomycetes</taxon>
        <taxon>Ustilaginales</taxon>
        <taxon>Ustilaginaceae</taxon>
        <taxon>Melanopsichium</taxon>
    </lineage>
</organism>
<name>A0A077R9R5_9BASI</name>
<reference evidence="2" key="1">
    <citation type="journal article" date="2014" name="Genome Biol. Evol.">
        <title>Gene Loss Rather Than Gene Gain Is Associated with a Host Jump from Monocots to Dicots in the Smut Fungus Melanopsichium pennsylvanicum.</title>
        <authorList>
            <person name="Sharma R."/>
            <person name="Mishra B."/>
            <person name="Runge F."/>
            <person name="Thines M."/>
        </authorList>
    </citation>
    <scope>NUCLEOTIDE SEQUENCE</scope>
    <source>
        <strain evidence="2">4</strain>
    </source>
</reference>
<feature type="compositionally biased region" description="Acidic residues" evidence="1">
    <location>
        <begin position="109"/>
        <end position="124"/>
    </location>
</feature>
<feature type="region of interest" description="Disordered" evidence="1">
    <location>
        <begin position="394"/>
        <end position="432"/>
    </location>
</feature>
<accession>A0A077R9R5</accession>
<dbReference type="AlphaFoldDB" id="A0A077R9R5"/>